<reference evidence="1 2" key="1">
    <citation type="submission" date="2022-05" db="EMBL/GenBank/DDBJ databases">
        <title>Genome Sequencing of Bee-Associated Microbes.</title>
        <authorList>
            <person name="Dunlap C."/>
        </authorList>
    </citation>
    <scope>NUCLEOTIDE SEQUENCE [LARGE SCALE GENOMIC DNA]</scope>
    <source>
        <strain evidence="1 2">NRRL BD-083</strain>
    </source>
</reference>
<keyword evidence="2" id="KW-1185">Reference proteome</keyword>
<accession>A0ABT4EIW2</accession>
<dbReference type="EMBL" id="JAMDLZ010000003">
    <property type="protein sequence ID" value="MCY9545468.1"/>
    <property type="molecule type" value="Genomic_DNA"/>
</dbReference>
<gene>
    <name evidence="1" type="ORF">M5W82_00770</name>
</gene>
<evidence type="ECO:0000313" key="1">
    <source>
        <dbReference type="EMBL" id="MCY9545468.1"/>
    </source>
</evidence>
<proteinExistence type="predicted"/>
<dbReference type="Proteomes" id="UP001527052">
    <property type="component" value="Unassembled WGS sequence"/>
</dbReference>
<dbReference type="RefSeq" id="WP_268635706.1">
    <property type="nucleotide sequence ID" value="NZ_JAMDLZ010000003.1"/>
</dbReference>
<comment type="caution">
    <text evidence="1">The sequence shown here is derived from an EMBL/GenBank/DDBJ whole genome shotgun (WGS) entry which is preliminary data.</text>
</comment>
<organism evidence="1 2">
    <name type="scientific">Lysinibacillus xylanilyticus</name>
    <dbReference type="NCBI Taxonomy" id="582475"/>
    <lineage>
        <taxon>Bacteria</taxon>
        <taxon>Bacillati</taxon>
        <taxon>Bacillota</taxon>
        <taxon>Bacilli</taxon>
        <taxon>Bacillales</taxon>
        <taxon>Bacillaceae</taxon>
        <taxon>Lysinibacillus</taxon>
    </lineage>
</organism>
<name>A0ABT4EIW2_9BACI</name>
<protein>
    <submittedName>
        <fullName evidence="1">Uncharacterized protein</fullName>
    </submittedName>
</protein>
<evidence type="ECO:0000313" key="2">
    <source>
        <dbReference type="Proteomes" id="UP001527052"/>
    </source>
</evidence>
<sequence length="58" mass="6767">MDYKVHEAIWIATAIMTYEVFGEIEHFMLDDISFKQAGIKKRAVLYTEKNIDSARISQ</sequence>